<accession>A0A226DPW3</accession>
<comment type="caution">
    <text evidence="2">The sequence shown here is derived from an EMBL/GenBank/DDBJ whole genome shotgun (WGS) entry which is preliminary data.</text>
</comment>
<keyword evidence="1" id="KW-1133">Transmembrane helix</keyword>
<proteinExistence type="predicted"/>
<dbReference type="EMBL" id="LNIX01000014">
    <property type="protein sequence ID" value="OXA47120.1"/>
    <property type="molecule type" value="Genomic_DNA"/>
</dbReference>
<dbReference type="AlphaFoldDB" id="A0A226DPW3"/>
<protein>
    <submittedName>
        <fullName evidence="2">Uncharacterized protein</fullName>
    </submittedName>
</protein>
<gene>
    <name evidence="2" type="ORF">Fcan01_18482</name>
</gene>
<keyword evidence="1" id="KW-0812">Transmembrane</keyword>
<organism evidence="2 3">
    <name type="scientific">Folsomia candida</name>
    <name type="common">Springtail</name>
    <dbReference type="NCBI Taxonomy" id="158441"/>
    <lineage>
        <taxon>Eukaryota</taxon>
        <taxon>Metazoa</taxon>
        <taxon>Ecdysozoa</taxon>
        <taxon>Arthropoda</taxon>
        <taxon>Hexapoda</taxon>
        <taxon>Collembola</taxon>
        <taxon>Entomobryomorpha</taxon>
        <taxon>Isotomoidea</taxon>
        <taxon>Isotomidae</taxon>
        <taxon>Proisotominae</taxon>
        <taxon>Folsomia</taxon>
    </lineage>
</organism>
<feature type="transmembrane region" description="Helical" evidence="1">
    <location>
        <begin position="157"/>
        <end position="175"/>
    </location>
</feature>
<evidence type="ECO:0000313" key="3">
    <source>
        <dbReference type="Proteomes" id="UP000198287"/>
    </source>
</evidence>
<keyword evidence="1" id="KW-0472">Membrane</keyword>
<name>A0A226DPW3_FOLCA</name>
<evidence type="ECO:0000313" key="2">
    <source>
        <dbReference type="EMBL" id="OXA47120.1"/>
    </source>
</evidence>
<keyword evidence="3" id="KW-1185">Reference proteome</keyword>
<evidence type="ECO:0000256" key="1">
    <source>
        <dbReference type="SAM" id="Phobius"/>
    </source>
</evidence>
<reference evidence="2 3" key="1">
    <citation type="submission" date="2015-12" db="EMBL/GenBank/DDBJ databases">
        <title>The genome of Folsomia candida.</title>
        <authorList>
            <person name="Faddeeva A."/>
            <person name="Derks M.F."/>
            <person name="Anvar Y."/>
            <person name="Smit S."/>
            <person name="Van Straalen N."/>
            <person name="Roelofs D."/>
        </authorList>
    </citation>
    <scope>NUCLEOTIDE SEQUENCE [LARGE SCALE GENOMIC DNA]</scope>
    <source>
        <strain evidence="2 3">VU population</strain>
        <tissue evidence="2">Whole body</tissue>
    </source>
</reference>
<feature type="transmembrane region" description="Helical" evidence="1">
    <location>
        <begin position="18"/>
        <end position="36"/>
    </location>
</feature>
<dbReference type="Proteomes" id="UP000198287">
    <property type="component" value="Unassembled WGS sequence"/>
</dbReference>
<sequence length="220" mass="25067">MTDPPPLDNGQFQWQRQWWLVASLLGWMDGWLLVGLDGRARKRVKVKEVQQQLMHEQCNHQHDLSADIFMLPLRRDGRLLVLTRGMHNISVEAFCKFHPNDYYHTPPITIDPTTTSATQFLSLCETRVDISLHHVQHKYISSYICKFHRGNNIASKVGHVVFIYIIMYLMVIVGGDSRPLYIFRFSCVNSRVGIFSRKQAEGGTSVLITGDPAAAAAESI</sequence>